<comment type="function">
    <text evidence="10">Involved in 1,2-propanediol (1,2-PD) degradation by catalyzing the conversion of propanoyl-CoA to propanoyl-phosphate.</text>
</comment>
<evidence type="ECO:0000256" key="5">
    <source>
        <dbReference type="ARBA" id="ARBA00022679"/>
    </source>
</evidence>
<evidence type="ECO:0000313" key="11">
    <source>
        <dbReference type="EMBL" id="OTP18692.1"/>
    </source>
</evidence>
<dbReference type="UniPathway" id="UPA00621"/>
<dbReference type="PANTHER" id="PTHR39453">
    <property type="entry name" value="PHOSPHATE PROPANOYLTRANSFERASE"/>
    <property type="match status" value="1"/>
</dbReference>
<comment type="pathway">
    <text evidence="10">Polyol metabolism; 1,2-propanediol degradation.</text>
</comment>
<dbReference type="NCBIfam" id="NF011652">
    <property type="entry name" value="PRK15070.1"/>
    <property type="match status" value="1"/>
</dbReference>
<evidence type="ECO:0000256" key="9">
    <source>
        <dbReference type="ARBA" id="ARBA00047589"/>
    </source>
</evidence>
<dbReference type="EMBL" id="NGMM01000001">
    <property type="protein sequence ID" value="OTP18692.1"/>
    <property type="molecule type" value="Genomic_DNA"/>
</dbReference>
<keyword evidence="6" id="KW-0479">Metal-binding</keyword>
<reference evidence="12" key="2">
    <citation type="submission" date="2017-05" db="EMBL/GenBank/DDBJ databases">
        <authorList>
            <consortium name="The Broad Institute Genomics Platform"/>
            <consortium name="The Broad Institute Genomic Center for Infectious Diseases"/>
            <person name="Earl A."/>
            <person name="Manson A."/>
            <person name="Schwartman J."/>
            <person name="Gilmore M."/>
            <person name="Abouelleil A."/>
            <person name="Cao P."/>
            <person name="Chapman S."/>
            <person name="Cusick C."/>
            <person name="Shea T."/>
            <person name="Young S."/>
            <person name="Neafsey D."/>
            <person name="Nusbaum C."/>
            <person name="Birren B."/>
        </authorList>
    </citation>
    <scope>NUCLEOTIDE SEQUENCE</scope>
    <source>
        <strain evidence="12">9E7_DIV0242</strain>
    </source>
</reference>
<comment type="catalytic activity">
    <reaction evidence="9 10">
        <text>propanoyl-CoA + phosphate = propanoyl phosphate + CoA</text>
        <dbReference type="Rhea" id="RHEA:28046"/>
        <dbReference type="ChEBI" id="CHEBI:43474"/>
        <dbReference type="ChEBI" id="CHEBI:57287"/>
        <dbReference type="ChEBI" id="CHEBI:57392"/>
        <dbReference type="ChEBI" id="CHEBI:58933"/>
        <dbReference type="EC" id="2.3.1.222"/>
    </reaction>
</comment>
<evidence type="ECO:0000256" key="7">
    <source>
        <dbReference type="ARBA" id="ARBA00022833"/>
    </source>
</evidence>
<proteinExistence type="inferred from homology"/>
<dbReference type="GO" id="GO:0046872">
    <property type="term" value="F:metal ion binding"/>
    <property type="evidence" value="ECO:0007669"/>
    <property type="project" value="UniProtKB-KW"/>
</dbReference>
<evidence type="ECO:0000256" key="1">
    <source>
        <dbReference type="ARBA" id="ARBA00001947"/>
    </source>
</evidence>
<reference evidence="11" key="1">
    <citation type="submission" date="2017-05" db="EMBL/GenBank/DDBJ databases">
        <title>The Genome Sequence of Enterococcus sp. 9E7_DIV0242.</title>
        <authorList>
            <consortium name="The Broad Institute Genomics Platform"/>
            <consortium name="The Broad Institute Genomic Center for Infectious Diseases"/>
            <person name="Earl A."/>
            <person name="Manson A."/>
            <person name="Schwartman J."/>
            <person name="Gilmore M."/>
            <person name="Abouelleil A."/>
            <person name="Cao P."/>
            <person name="Chapman S."/>
            <person name="Cusick C."/>
            <person name="Shea T."/>
            <person name="Young S."/>
            <person name="Neafsey D."/>
            <person name="Nusbaum C."/>
            <person name="Birren B."/>
        </authorList>
    </citation>
    <scope>NUCLEOTIDE SEQUENCE [LARGE SCALE GENOMIC DNA]</scope>
    <source>
        <strain evidence="11">9E7_DIV0242</strain>
    </source>
</reference>
<dbReference type="GO" id="GO:0051144">
    <property type="term" value="P:1,2-propanediol catabolic process"/>
    <property type="evidence" value="ECO:0007669"/>
    <property type="project" value="UniProtKB-UniPathway"/>
</dbReference>
<dbReference type="EMBL" id="CP147247">
    <property type="protein sequence ID" value="WYJ88752.1"/>
    <property type="molecule type" value="Genomic_DNA"/>
</dbReference>
<keyword evidence="8 10" id="KW-0012">Acyltransferase</keyword>
<keyword evidence="5 10" id="KW-0808">Transferase</keyword>
<evidence type="ECO:0000313" key="12">
    <source>
        <dbReference type="EMBL" id="WYJ88752.1"/>
    </source>
</evidence>
<evidence type="ECO:0000256" key="4">
    <source>
        <dbReference type="ARBA" id="ARBA00020837"/>
    </source>
</evidence>
<dbReference type="GO" id="GO:0016747">
    <property type="term" value="F:acyltransferase activity, transferring groups other than amino-acyl groups"/>
    <property type="evidence" value="ECO:0007669"/>
    <property type="project" value="InterPro"/>
</dbReference>
<comment type="cofactor">
    <cofactor evidence="1">
        <name>Zn(2+)</name>
        <dbReference type="ChEBI" id="CHEBI:29105"/>
    </cofactor>
</comment>
<comment type="similarity">
    <text evidence="2 10">Belongs to the PduL family.</text>
</comment>
<reference evidence="12" key="3">
    <citation type="submission" date="2024-03" db="EMBL/GenBank/DDBJ databases">
        <title>The Genome Sequence of Enterococcus sp. DIV0242b.</title>
        <authorList>
            <consortium name="The Broad Institute Genomics Platform"/>
            <consortium name="The Broad Institute Microbial Omics Core"/>
            <consortium name="The Broad Institute Genomic Center for Infectious Diseases"/>
            <person name="Earl A."/>
            <person name="Manson A."/>
            <person name="Gilmore M."/>
            <person name="Schwartman J."/>
            <person name="Shea T."/>
            <person name="Abouelleil A."/>
            <person name="Cao P."/>
            <person name="Chapman S."/>
            <person name="Cusick C."/>
            <person name="Young S."/>
            <person name="Neafsey D."/>
            <person name="Nusbaum C."/>
            <person name="Birren B."/>
        </authorList>
    </citation>
    <scope>NUCLEOTIDE SEQUENCE</scope>
    <source>
        <strain evidence="12">9E7_DIV0242</strain>
    </source>
</reference>
<name>A0A242KC13_9ENTE</name>
<evidence type="ECO:0000256" key="10">
    <source>
        <dbReference type="PIRNR" id="PIRNR010130"/>
    </source>
</evidence>
<gene>
    <name evidence="12" type="ORF">A5888_000471</name>
    <name evidence="11" type="ORF">A5888_000506</name>
</gene>
<sequence length="221" mass="24321">MIKVKNQKDLLQLFIDILQVETASKDKGIPLGISNRHIHLSQKDIDQLFGQGYQLTELKELSQPGQYACKETVVICGPRGVIEKVRVLGPARPASQVEVMTGDCFKLGVKAPVRQSGDISGTPGITIVGAAGSVEIEEGVIVAQRHIHMSPQDAQFYKVTDGERVMIKLNGERGGVFDNVVIRVSKEFRLECHLDVEEANAMGLNSKSKVYIIKNNQEELL</sequence>
<organism evidence="11">
    <name type="scientific">Candidatus Enterococcus clewellii</name>
    <dbReference type="NCBI Taxonomy" id="1834193"/>
    <lineage>
        <taxon>Bacteria</taxon>
        <taxon>Bacillati</taxon>
        <taxon>Bacillota</taxon>
        <taxon>Bacilli</taxon>
        <taxon>Lactobacillales</taxon>
        <taxon>Enterococcaceae</taxon>
        <taxon>Enterococcus</taxon>
    </lineage>
</organism>
<dbReference type="Pfam" id="PF06130">
    <property type="entry name" value="PTAC"/>
    <property type="match status" value="1"/>
</dbReference>
<dbReference type="EC" id="2.3.1.222" evidence="3 10"/>
<evidence type="ECO:0000256" key="2">
    <source>
        <dbReference type="ARBA" id="ARBA00007342"/>
    </source>
</evidence>
<accession>A0A242KC13</accession>
<dbReference type="AlphaFoldDB" id="A0A242KC13"/>
<dbReference type="InterPro" id="IPR008300">
    <property type="entry name" value="PTAC"/>
</dbReference>
<evidence type="ECO:0000256" key="6">
    <source>
        <dbReference type="ARBA" id="ARBA00022723"/>
    </source>
</evidence>
<dbReference type="PANTHER" id="PTHR39453:SF1">
    <property type="entry name" value="PHOSPHATE PROPANOYLTRANSFERASE"/>
    <property type="match status" value="1"/>
</dbReference>
<keyword evidence="7" id="KW-0862">Zinc</keyword>
<evidence type="ECO:0000313" key="13">
    <source>
        <dbReference type="Proteomes" id="UP000195141"/>
    </source>
</evidence>
<dbReference type="PIRSF" id="PIRSF010130">
    <property type="entry name" value="PduL"/>
    <property type="match status" value="1"/>
</dbReference>
<protein>
    <recommendedName>
        <fullName evidence="4 10">Phosphate propanoyltransferase</fullName>
        <ecNumber evidence="3 10">2.3.1.222</ecNumber>
    </recommendedName>
</protein>
<dbReference type="Proteomes" id="UP000195141">
    <property type="component" value="Chromosome"/>
</dbReference>
<evidence type="ECO:0000256" key="3">
    <source>
        <dbReference type="ARBA" id="ARBA00012206"/>
    </source>
</evidence>
<evidence type="ECO:0000256" key="8">
    <source>
        <dbReference type="ARBA" id="ARBA00023315"/>
    </source>
</evidence>
<keyword evidence="13" id="KW-1185">Reference proteome</keyword>